<evidence type="ECO:0000313" key="3">
    <source>
        <dbReference type="Proteomes" id="UP000183508"/>
    </source>
</evidence>
<name>A0A1I7LEN9_9BACL</name>
<dbReference type="STRING" id="392015.SAMN05421543_14113"/>
<reference evidence="3" key="1">
    <citation type="submission" date="2016-10" db="EMBL/GenBank/DDBJ databases">
        <authorList>
            <person name="Varghese N."/>
        </authorList>
    </citation>
    <scope>NUCLEOTIDE SEQUENCE [LARGE SCALE GENOMIC DNA]</scope>
    <source>
        <strain evidence="3">DSM 17980</strain>
    </source>
</reference>
<protein>
    <recommendedName>
        <fullName evidence="1">DUF3850 domain-containing protein</fullName>
    </recommendedName>
</protein>
<evidence type="ECO:0000313" key="2">
    <source>
        <dbReference type="EMBL" id="SFV08074.1"/>
    </source>
</evidence>
<dbReference type="Gene3D" id="2.30.130.30">
    <property type="entry name" value="Hypothetical protein"/>
    <property type="match status" value="1"/>
</dbReference>
<dbReference type="EMBL" id="FPBV01000041">
    <property type="protein sequence ID" value="SFV08074.1"/>
    <property type="molecule type" value="Genomic_DNA"/>
</dbReference>
<dbReference type="AlphaFoldDB" id="A0A1I7LEN9"/>
<proteinExistence type="predicted"/>
<dbReference type="RefSeq" id="WP_074956624.1">
    <property type="nucleotide sequence ID" value="NZ_FPBV01000041.1"/>
</dbReference>
<dbReference type="InterPro" id="IPR015947">
    <property type="entry name" value="PUA-like_sf"/>
</dbReference>
<dbReference type="OrthoDB" id="1700487at2"/>
<dbReference type="SUPFAM" id="SSF88697">
    <property type="entry name" value="PUA domain-like"/>
    <property type="match status" value="1"/>
</dbReference>
<dbReference type="Proteomes" id="UP000183508">
    <property type="component" value="Unassembled WGS sequence"/>
</dbReference>
<dbReference type="Pfam" id="PF12961">
    <property type="entry name" value="DUF3850"/>
    <property type="match status" value="1"/>
</dbReference>
<organism evidence="2 3">
    <name type="scientific">Alicyclobacillus macrosporangiidus</name>
    <dbReference type="NCBI Taxonomy" id="392015"/>
    <lineage>
        <taxon>Bacteria</taxon>
        <taxon>Bacillati</taxon>
        <taxon>Bacillota</taxon>
        <taxon>Bacilli</taxon>
        <taxon>Bacillales</taxon>
        <taxon>Alicyclobacillaceae</taxon>
        <taxon>Alicyclobacillus</taxon>
    </lineage>
</organism>
<keyword evidence="3" id="KW-1185">Reference proteome</keyword>
<gene>
    <name evidence="2" type="ORF">SAMN05421543_14113</name>
</gene>
<feature type="domain" description="DUF3850" evidence="1">
    <location>
        <begin position="3"/>
        <end position="77"/>
    </location>
</feature>
<evidence type="ECO:0000259" key="1">
    <source>
        <dbReference type="Pfam" id="PF12961"/>
    </source>
</evidence>
<dbReference type="InterPro" id="IPR039440">
    <property type="entry name" value="DUF3850"/>
</dbReference>
<sequence length="100" mass="11251">METHELKTWPEYFEPLLRGEKTVELRKDDRGYAVGDTLILREYDPETGQYTGRSCTRLVTHILRGEPWLQPGYAALSVVDTEKEGALERVAQAAKSGAIA</sequence>
<accession>A0A1I7LEN9</accession>